<evidence type="ECO:0000313" key="16">
    <source>
        <dbReference type="Proteomes" id="UP000317494"/>
    </source>
</evidence>
<dbReference type="PANTHER" id="PTHR10333:SF42">
    <property type="entry name" value="INHIBITOR OF GROWTH PROTEIN 5"/>
    <property type="match status" value="1"/>
</dbReference>
<evidence type="ECO:0000256" key="1">
    <source>
        <dbReference type="ARBA" id="ARBA00004123"/>
    </source>
</evidence>
<keyword evidence="3 9" id="KW-0479">Metal-binding</keyword>
<evidence type="ECO:0000256" key="10">
    <source>
        <dbReference type="PROSITE-ProRule" id="PRU00146"/>
    </source>
</evidence>
<evidence type="ECO:0000256" key="4">
    <source>
        <dbReference type="ARBA" id="ARBA00022771"/>
    </source>
</evidence>
<dbReference type="SUPFAM" id="SSF57903">
    <property type="entry name" value="FYVE/PHD zinc finger"/>
    <property type="match status" value="1"/>
</dbReference>
<organism evidence="14 17">
    <name type="scientific">Synchytrium endobioticum</name>
    <dbReference type="NCBI Taxonomy" id="286115"/>
    <lineage>
        <taxon>Eukaryota</taxon>
        <taxon>Fungi</taxon>
        <taxon>Fungi incertae sedis</taxon>
        <taxon>Chytridiomycota</taxon>
        <taxon>Chytridiomycota incertae sedis</taxon>
        <taxon>Chytridiomycetes</taxon>
        <taxon>Synchytriales</taxon>
        <taxon>Synchytriaceae</taxon>
        <taxon>Synchytrium</taxon>
    </lineage>
</organism>
<evidence type="ECO:0000256" key="5">
    <source>
        <dbReference type="ARBA" id="ARBA00022833"/>
    </source>
</evidence>
<feature type="site" description="Histone H3K4me3 binding" evidence="8">
    <location>
        <position position="221"/>
    </location>
</feature>
<feature type="binding site" evidence="9">
    <location>
        <position position="242"/>
    </location>
    <ligand>
        <name>Zn(2+)</name>
        <dbReference type="ChEBI" id="CHEBI:29105"/>
        <label>2</label>
    </ligand>
</feature>
<comment type="function">
    <text evidence="11">Component of an histone acetyltransferase complex.</text>
</comment>
<keyword evidence="4 10" id="KW-0863">Zinc-finger</keyword>
<accession>A0A507CNN5</accession>
<keyword evidence="6 11" id="KW-0156">Chromatin regulator</keyword>
<feature type="domain" description="PHD-type" evidence="13">
    <location>
        <begin position="196"/>
        <end position="245"/>
    </location>
</feature>
<dbReference type="STRING" id="286115.A0A507CNN5"/>
<dbReference type="PROSITE" id="PS50016">
    <property type="entry name" value="ZF_PHD_2"/>
    <property type="match status" value="1"/>
</dbReference>
<evidence type="ECO:0000256" key="8">
    <source>
        <dbReference type="PIRSR" id="PIRSR628651-50"/>
    </source>
</evidence>
<feature type="binding site" evidence="9">
    <location>
        <position position="199"/>
    </location>
    <ligand>
        <name>Zn(2+)</name>
        <dbReference type="ChEBI" id="CHEBI:29105"/>
        <label>1</label>
    </ligand>
</feature>
<dbReference type="Pfam" id="PF12998">
    <property type="entry name" value="ING"/>
    <property type="match status" value="1"/>
</dbReference>
<feature type="binding site" evidence="9">
    <location>
        <position position="223"/>
    </location>
    <ligand>
        <name>Zn(2+)</name>
        <dbReference type="ChEBI" id="CHEBI:29105"/>
        <label>1</label>
    </ligand>
</feature>
<dbReference type="SMART" id="SM00249">
    <property type="entry name" value="PHD"/>
    <property type="match status" value="1"/>
</dbReference>
<comment type="subunit">
    <text evidence="11">Component of an histone acetyltransferase complex. Interacts with H3K4me3 and to a lesser extent with H3K4me2.</text>
</comment>
<dbReference type="Proteomes" id="UP000320475">
    <property type="component" value="Unassembled WGS sequence"/>
</dbReference>
<feature type="binding site" evidence="9">
    <location>
        <position position="217"/>
    </location>
    <ligand>
        <name>Zn(2+)</name>
        <dbReference type="ChEBI" id="CHEBI:29105"/>
        <label>2</label>
    </ligand>
</feature>
<keyword evidence="7 11" id="KW-0539">Nucleus</keyword>
<evidence type="ECO:0000256" key="12">
    <source>
        <dbReference type="SAM" id="MobiDB-lite"/>
    </source>
</evidence>
<dbReference type="InterPro" id="IPR028651">
    <property type="entry name" value="ING_fam"/>
</dbReference>
<keyword evidence="5 9" id="KW-0862">Zinc</keyword>
<comment type="caution">
    <text evidence="14">The sequence shown here is derived from an EMBL/GenBank/DDBJ whole genome shotgun (WGS) entry which is preliminary data.</text>
</comment>
<dbReference type="Gene3D" id="3.30.40.10">
    <property type="entry name" value="Zinc/RING finger domain, C3HC4 (zinc finger)"/>
    <property type="match status" value="1"/>
</dbReference>
<feature type="region of interest" description="Disordered" evidence="12">
    <location>
        <begin position="249"/>
        <end position="269"/>
    </location>
</feature>
<dbReference type="PANTHER" id="PTHR10333">
    <property type="entry name" value="INHIBITOR OF GROWTH PROTEIN"/>
    <property type="match status" value="1"/>
</dbReference>
<evidence type="ECO:0000259" key="13">
    <source>
        <dbReference type="PROSITE" id="PS50016"/>
    </source>
</evidence>
<dbReference type="EMBL" id="QEAM01000363">
    <property type="protein sequence ID" value="TPX40741.1"/>
    <property type="molecule type" value="Genomic_DNA"/>
</dbReference>
<dbReference type="InterPro" id="IPR019786">
    <property type="entry name" value="Zinc_finger_PHD-type_CS"/>
</dbReference>
<feature type="binding site" evidence="9">
    <location>
        <position position="239"/>
    </location>
    <ligand>
        <name>Zn(2+)</name>
        <dbReference type="ChEBI" id="CHEBI:29105"/>
        <label>2</label>
    </ligand>
</feature>
<dbReference type="GO" id="GO:0006355">
    <property type="term" value="P:regulation of DNA-templated transcription"/>
    <property type="evidence" value="ECO:0007669"/>
    <property type="project" value="TreeGrafter"/>
</dbReference>
<feature type="site" description="Histone H3K4me3 binding" evidence="8">
    <location>
        <position position="198"/>
    </location>
</feature>
<dbReference type="InterPro" id="IPR011011">
    <property type="entry name" value="Znf_FYVE_PHD"/>
</dbReference>
<evidence type="ECO:0000313" key="17">
    <source>
        <dbReference type="Proteomes" id="UP000320475"/>
    </source>
</evidence>
<dbReference type="EMBL" id="QEAN01000152">
    <property type="protein sequence ID" value="TPX45491.1"/>
    <property type="molecule type" value="Genomic_DNA"/>
</dbReference>
<evidence type="ECO:0000256" key="3">
    <source>
        <dbReference type="ARBA" id="ARBA00022723"/>
    </source>
</evidence>
<name>A0A507CNN5_9FUNG</name>
<dbReference type="OrthoDB" id="5411773at2759"/>
<dbReference type="InterPro" id="IPR001965">
    <property type="entry name" value="Znf_PHD"/>
</dbReference>
<dbReference type="InterPro" id="IPR013083">
    <property type="entry name" value="Znf_RING/FYVE/PHD"/>
</dbReference>
<feature type="region of interest" description="Disordered" evidence="12">
    <location>
        <begin position="135"/>
        <end position="187"/>
    </location>
</feature>
<dbReference type="AlphaFoldDB" id="A0A507CNN5"/>
<dbReference type="PROSITE" id="PS01359">
    <property type="entry name" value="ZF_PHD_1"/>
    <property type="match status" value="1"/>
</dbReference>
<dbReference type="CDD" id="cd15505">
    <property type="entry name" value="PHD_ING"/>
    <property type="match status" value="1"/>
</dbReference>
<evidence type="ECO:0000313" key="15">
    <source>
        <dbReference type="EMBL" id="TPX45491.1"/>
    </source>
</evidence>
<dbReference type="GO" id="GO:0006325">
    <property type="term" value="P:chromatin organization"/>
    <property type="evidence" value="ECO:0007669"/>
    <property type="project" value="UniProtKB-KW"/>
</dbReference>
<evidence type="ECO:0000256" key="9">
    <source>
        <dbReference type="PIRSR" id="PIRSR628651-51"/>
    </source>
</evidence>
<comment type="subcellular location">
    <subcellularLocation>
        <location evidence="1 11">Nucleus</location>
    </subcellularLocation>
</comment>
<comment type="similarity">
    <text evidence="2 11">Belongs to the ING family.</text>
</comment>
<keyword evidence="16" id="KW-1185">Reference proteome</keyword>
<feature type="site" description="Histone H3K4me3 binding" evidence="8">
    <location>
        <position position="209"/>
    </location>
</feature>
<feature type="binding site" evidence="9">
    <location>
        <position position="201"/>
    </location>
    <ligand>
        <name>Zn(2+)</name>
        <dbReference type="ChEBI" id="CHEBI:29105"/>
        <label>1</label>
    </ligand>
</feature>
<dbReference type="InterPro" id="IPR019787">
    <property type="entry name" value="Znf_PHD-finger"/>
</dbReference>
<evidence type="ECO:0000313" key="14">
    <source>
        <dbReference type="EMBL" id="TPX40741.1"/>
    </source>
</evidence>
<dbReference type="GO" id="GO:0008270">
    <property type="term" value="F:zinc ion binding"/>
    <property type="evidence" value="ECO:0007669"/>
    <property type="project" value="UniProtKB-KW"/>
</dbReference>
<feature type="binding site" evidence="9">
    <location>
        <position position="212"/>
    </location>
    <ligand>
        <name>Zn(2+)</name>
        <dbReference type="ChEBI" id="CHEBI:29105"/>
        <label>2</label>
    </ligand>
</feature>
<proteinExistence type="inferred from homology"/>
<feature type="site" description="Histone H3K4me3 binding" evidence="8">
    <location>
        <position position="213"/>
    </location>
</feature>
<dbReference type="InterPro" id="IPR024610">
    <property type="entry name" value="ING_N_histone-binding"/>
</dbReference>
<dbReference type="VEuPathDB" id="FungiDB:SeMB42_g03977"/>
<evidence type="ECO:0000256" key="11">
    <source>
        <dbReference type="RuleBase" id="RU361213"/>
    </source>
</evidence>
<gene>
    <name evidence="14" type="ORF">SeLEV6574_g06432</name>
    <name evidence="15" type="ORF">SeMB42_g03977</name>
</gene>
<dbReference type="SMART" id="SM01408">
    <property type="entry name" value="ING"/>
    <property type="match status" value="1"/>
</dbReference>
<comment type="domain">
    <text evidence="11">The PHD-type zinc finger mediates the binding to H3K4me3.</text>
</comment>
<sequence>MAHEAHEYLEEFLHSIDTIHDDVRHVFTELHHKDVVFHGLRRDIAHMDIDAGVVSARRAFRAAQDVADDKIGDVERTRRLIDACYRRLCDDVARMTKARSAYCVSMPVGPLAPCGMAELRAVDACTHGTVESEHVARRKSAPKIEGPGSVHCASSAEAARPRKHRKKAPASGSTHEGENSGVAPEAELSREDADDKLYCFCQQVSFGAMVACDNENCEIEWFHLGCAGLQEVPVGAWFCSVCLANKAGGSTASTAPQRASDHKPKRHRT</sequence>
<reference evidence="16 17" key="1">
    <citation type="journal article" date="2019" name="Sci. Rep.">
        <title>Comparative genomics of chytrid fungi reveal insights into the obligate biotrophic and pathogenic lifestyle of Synchytrium endobioticum.</title>
        <authorList>
            <person name="van de Vossenberg B.T.L.H."/>
            <person name="Warris S."/>
            <person name="Nguyen H.D.T."/>
            <person name="van Gent-Pelzer M.P.E."/>
            <person name="Joly D.L."/>
            <person name="van de Geest H.C."/>
            <person name="Bonants P.J.M."/>
            <person name="Smith D.S."/>
            <person name="Levesque C.A."/>
            <person name="van der Lee T.A.J."/>
        </authorList>
    </citation>
    <scope>NUCLEOTIDE SEQUENCE [LARGE SCALE GENOMIC DNA]</scope>
    <source>
        <strain evidence="14 17">LEV6574</strain>
        <strain evidence="15 16">MB42</strain>
    </source>
</reference>
<feature type="binding site" evidence="9">
    <location>
        <position position="226"/>
    </location>
    <ligand>
        <name>Zn(2+)</name>
        <dbReference type="ChEBI" id="CHEBI:29105"/>
        <label>1</label>
    </ligand>
</feature>
<dbReference type="Proteomes" id="UP000317494">
    <property type="component" value="Unassembled WGS sequence"/>
</dbReference>
<dbReference type="GO" id="GO:0005634">
    <property type="term" value="C:nucleus"/>
    <property type="evidence" value="ECO:0007669"/>
    <property type="project" value="UniProtKB-SubCell"/>
</dbReference>
<evidence type="ECO:0000256" key="7">
    <source>
        <dbReference type="ARBA" id="ARBA00023242"/>
    </source>
</evidence>
<evidence type="ECO:0000256" key="6">
    <source>
        <dbReference type="ARBA" id="ARBA00022853"/>
    </source>
</evidence>
<evidence type="ECO:0000256" key="2">
    <source>
        <dbReference type="ARBA" id="ARBA00010210"/>
    </source>
</evidence>
<protein>
    <recommendedName>
        <fullName evidence="11">Chromatin modification-related protein</fullName>
    </recommendedName>
</protein>